<reference evidence="1" key="1">
    <citation type="submission" date="2022-02" db="EMBL/GenBank/DDBJ databases">
        <authorList>
            <person name="Deutsch MARIE S."/>
        </authorList>
    </citation>
    <scope>NUCLEOTIDE SEQUENCE</scope>
    <source>
        <strain evidence="1">CIRM-BIA865</strain>
    </source>
</reference>
<organism evidence="1 2">
    <name type="scientific">Lactobacillus delbrueckii subsp. delbrueckii</name>
    <dbReference type="NCBI Taxonomy" id="83684"/>
    <lineage>
        <taxon>Bacteria</taxon>
        <taxon>Bacillati</taxon>
        <taxon>Bacillota</taxon>
        <taxon>Bacilli</taxon>
        <taxon>Lactobacillales</taxon>
        <taxon>Lactobacillaceae</taxon>
        <taxon>Lactobacillus</taxon>
    </lineage>
</organism>
<evidence type="ECO:0000313" key="1">
    <source>
        <dbReference type="EMBL" id="CAH1706853.1"/>
    </source>
</evidence>
<protein>
    <submittedName>
        <fullName evidence="1">Uncharacterized protein</fullName>
    </submittedName>
</protein>
<proteinExistence type="predicted"/>
<accession>A0AAU9R3G8</accession>
<evidence type="ECO:0000313" key="2">
    <source>
        <dbReference type="Proteomes" id="UP001295440"/>
    </source>
</evidence>
<gene>
    <name evidence="1" type="ORF">LDD865_1696</name>
</gene>
<dbReference type="EMBL" id="OV915080">
    <property type="protein sequence ID" value="CAH1706853.1"/>
    <property type="molecule type" value="Genomic_DNA"/>
</dbReference>
<sequence>MFLLIDHSGAMTINFFKQYASTHNLPKVFVDVIMDLLEDPNQRLDNLVEVLDKMDCENLYNSEDLVSLDDFQYELVKSVYLAMIDGIQLMIRKLFSLRKIRI</sequence>
<dbReference type="Proteomes" id="UP001295440">
    <property type="component" value="Chromosome"/>
</dbReference>
<dbReference type="AlphaFoldDB" id="A0AAU9R3G8"/>
<name>A0AAU9R3G8_9LACO</name>